<protein>
    <recommendedName>
        <fullName evidence="2">Fatty acid desaturase domain-containing protein</fullName>
    </recommendedName>
</protein>
<proteinExistence type="predicted"/>
<evidence type="ECO:0000259" key="2">
    <source>
        <dbReference type="Pfam" id="PF00487"/>
    </source>
</evidence>
<feature type="transmembrane region" description="Helical" evidence="1">
    <location>
        <begin position="90"/>
        <end position="109"/>
    </location>
</feature>
<dbReference type="Proteomes" id="UP000284706">
    <property type="component" value="Unassembled WGS sequence"/>
</dbReference>
<dbReference type="OrthoDB" id="1461976at2759"/>
<keyword evidence="1" id="KW-1133">Transmembrane helix</keyword>
<keyword evidence="4" id="KW-1185">Reference proteome</keyword>
<dbReference type="InterPro" id="IPR005804">
    <property type="entry name" value="FA_desaturase_dom"/>
</dbReference>
<name>A0A409VL17_9AGAR</name>
<dbReference type="InParanoid" id="A0A409VL17"/>
<evidence type="ECO:0000256" key="1">
    <source>
        <dbReference type="SAM" id="Phobius"/>
    </source>
</evidence>
<evidence type="ECO:0000313" key="4">
    <source>
        <dbReference type="Proteomes" id="UP000284706"/>
    </source>
</evidence>
<feature type="transmembrane region" description="Helical" evidence="1">
    <location>
        <begin position="170"/>
        <end position="193"/>
    </location>
</feature>
<gene>
    <name evidence="3" type="ORF">CVT26_010017</name>
</gene>
<dbReference type="AlphaFoldDB" id="A0A409VL17"/>
<accession>A0A409VL17</accession>
<feature type="transmembrane region" description="Helical" evidence="1">
    <location>
        <begin position="225"/>
        <end position="243"/>
    </location>
</feature>
<keyword evidence="1" id="KW-0812">Transmembrane</keyword>
<reference evidence="3 4" key="1">
    <citation type="journal article" date="2018" name="Evol. Lett.">
        <title>Horizontal gene cluster transfer increased hallucinogenic mushroom diversity.</title>
        <authorList>
            <person name="Reynolds H.T."/>
            <person name="Vijayakumar V."/>
            <person name="Gluck-Thaler E."/>
            <person name="Korotkin H.B."/>
            <person name="Matheny P.B."/>
            <person name="Slot J.C."/>
        </authorList>
    </citation>
    <scope>NUCLEOTIDE SEQUENCE [LARGE SCALE GENOMIC DNA]</scope>
    <source>
        <strain evidence="3 4">SRW20</strain>
    </source>
</reference>
<dbReference type="STRING" id="231916.A0A409VL17"/>
<evidence type="ECO:0000313" key="3">
    <source>
        <dbReference type="EMBL" id="PPQ66928.1"/>
    </source>
</evidence>
<organism evidence="3 4">
    <name type="scientific">Gymnopilus dilepis</name>
    <dbReference type="NCBI Taxonomy" id="231916"/>
    <lineage>
        <taxon>Eukaryota</taxon>
        <taxon>Fungi</taxon>
        <taxon>Dikarya</taxon>
        <taxon>Basidiomycota</taxon>
        <taxon>Agaricomycotina</taxon>
        <taxon>Agaricomycetes</taxon>
        <taxon>Agaricomycetidae</taxon>
        <taxon>Agaricales</taxon>
        <taxon>Agaricineae</taxon>
        <taxon>Hymenogastraceae</taxon>
        <taxon>Gymnopilus</taxon>
    </lineage>
</organism>
<feature type="transmembrane region" description="Helical" evidence="1">
    <location>
        <begin position="53"/>
        <end position="70"/>
    </location>
</feature>
<sequence length="414" mass="48711">MIMFFRNGPEYEIRAKTPFIPPTVSLKEIHDAVPKYLLTKSWKKSTFYVMRDAIFALVLYRFAYSITPWADSNFGGYVQNHWVKIGIKAWMWTLYWWFQSLVGAGMFCLGHDAGHGSLFENRRLNDVIGFLMHTKATGSIERDENYVPYTRKQFKLPSEKMAKRRDYEEIFGETPIYTLGGLLIMQFFGWWLYLSQNAMGSRMYPPGTNHFNPYSALFKKEHRHLILMSDIGIASMFLILYCLGREFFLWCYFIPYLLVNHWIVMLTFLQHSDPTIPHYRKGAWTFIRGAAATVDRPLLGWMGRFFLHNVGHDHVAHHFFLRAPFYNGPEITKVLKNVLKEHYNFDSTPSFYALYRSFNECRFVEDEGDIVFYKNRHGLAVREVDESVVKTVKDSEWTIRSERDAVSEDEVLKS</sequence>
<feature type="domain" description="Fatty acid desaturase" evidence="2">
    <location>
        <begin position="92"/>
        <end position="343"/>
    </location>
</feature>
<dbReference type="InterPro" id="IPR012171">
    <property type="entry name" value="Fatty_acid_desaturase"/>
</dbReference>
<dbReference type="PANTHER" id="PTHR32100">
    <property type="entry name" value="OMEGA-6 FATTY ACID DESATURASE, CHLOROPLASTIC"/>
    <property type="match status" value="1"/>
</dbReference>
<keyword evidence="1" id="KW-0472">Membrane</keyword>
<comment type="caution">
    <text evidence="3">The sequence shown here is derived from an EMBL/GenBank/DDBJ whole genome shotgun (WGS) entry which is preliminary data.</text>
</comment>
<dbReference type="GO" id="GO:0016491">
    <property type="term" value="F:oxidoreductase activity"/>
    <property type="evidence" value="ECO:0007669"/>
    <property type="project" value="InterPro"/>
</dbReference>
<dbReference type="Pfam" id="PF00487">
    <property type="entry name" value="FA_desaturase"/>
    <property type="match status" value="1"/>
</dbReference>
<dbReference type="EMBL" id="NHYE01005618">
    <property type="protein sequence ID" value="PPQ66928.1"/>
    <property type="molecule type" value="Genomic_DNA"/>
</dbReference>
<dbReference type="GO" id="GO:0006629">
    <property type="term" value="P:lipid metabolic process"/>
    <property type="evidence" value="ECO:0007669"/>
    <property type="project" value="InterPro"/>
</dbReference>
<feature type="transmembrane region" description="Helical" evidence="1">
    <location>
        <begin position="250"/>
        <end position="269"/>
    </location>
</feature>